<keyword evidence="9" id="KW-0808">Transferase</keyword>
<feature type="transmembrane region" description="Helical" evidence="7">
    <location>
        <begin position="312"/>
        <end position="331"/>
    </location>
</feature>
<evidence type="ECO:0000256" key="2">
    <source>
        <dbReference type="ARBA" id="ARBA00007400"/>
    </source>
</evidence>
<evidence type="ECO:0000256" key="4">
    <source>
        <dbReference type="ARBA" id="ARBA00022692"/>
    </source>
</evidence>
<keyword evidence="6 7" id="KW-0472">Membrane</keyword>
<dbReference type="GO" id="GO:0016413">
    <property type="term" value="F:O-acetyltransferase activity"/>
    <property type="evidence" value="ECO:0007669"/>
    <property type="project" value="TreeGrafter"/>
</dbReference>
<keyword evidence="5 7" id="KW-1133">Transmembrane helix</keyword>
<comment type="subcellular location">
    <subcellularLocation>
        <location evidence="1">Cell membrane</location>
        <topology evidence="1">Multi-pass membrane protein</topology>
    </subcellularLocation>
</comment>
<evidence type="ECO:0000256" key="1">
    <source>
        <dbReference type="ARBA" id="ARBA00004651"/>
    </source>
</evidence>
<feature type="transmembrane region" description="Helical" evidence="7">
    <location>
        <begin position="211"/>
        <end position="230"/>
    </location>
</feature>
<feature type="transmembrane region" description="Helical" evidence="7">
    <location>
        <begin position="117"/>
        <end position="138"/>
    </location>
</feature>
<protein>
    <submittedName>
        <fullName evidence="9">Acyltransferase family protein</fullName>
    </submittedName>
</protein>
<dbReference type="InterPro" id="IPR002656">
    <property type="entry name" value="Acyl_transf_3_dom"/>
</dbReference>
<feature type="transmembrane region" description="Helical" evidence="7">
    <location>
        <begin position="274"/>
        <end position="292"/>
    </location>
</feature>
<reference evidence="9" key="1">
    <citation type="submission" date="2023-03" db="EMBL/GenBank/DDBJ databases">
        <title>Andean soil-derived lignocellulolytic bacterial consortium as a source of novel taxa and putative plastic-active enzymes.</title>
        <authorList>
            <person name="Diaz-Garcia L."/>
            <person name="Chuvochina M."/>
            <person name="Feuerriegel G."/>
            <person name="Bunk B."/>
            <person name="Sproer C."/>
            <person name="Streit W.R."/>
            <person name="Rodriguez L.M."/>
            <person name="Overmann J."/>
            <person name="Jimenez D.J."/>
        </authorList>
    </citation>
    <scope>NUCLEOTIDE SEQUENCE</scope>
    <source>
        <strain evidence="9">MAG 876</strain>
    </source>
</reference>
<evidence type="ECO:0000256" key="7">
    <source>
        <dbReference type="SAM" id="Phobius"/>
    </source>
</evidence>
<keyword evidence="9" id="KW-0012">Acyltransferase</keyword>
<dbReference type="GO" id="GO:0005886">
    <property type="term" value="C:plasma membrane"/>
    <property type="evidence" value="ECO:0007669"/>
    <property type="project" value="UniProtKB-SubCell"/>
</dbReference>
<evidence type="ECO:0000259" key="8">
    <source>
        <dbReference type="Pfam" id="PF01757"/>
    </source>
</evidence>
<accession>A0AAJ5WJB7</accession>
<feature type="transmembrane region" description="Helical" evidence="7">
    <location>
        <begin position="242"/>
        <end position="262"/>
    </location>
</feature>
<evidence type="ECO:0000256" key="3">
    <source>
        <dbReference type="ARBA" id="ARBA00022475"/>
    </source>
</evidence>
<evidence type="ECO:0000313" key="9">
    <source>
        <dbReference type="EMBL" id="WEK29760.1"/>
    </source>
</evidence>
<evidence type="ECO:0000256" key="5">
    <source>
        <dbReference type="ARBA" id="ARBA00022989"/>
    </source>
</evidence>
<sequence>MQQRLNAGLDFCRIAACFMVVLLHIASAGAMQLDDNWMSSNIYNSLVRSCVPLFLMLSGALLLNRTESAVTFYQKRFLRILPPLLFWSAFYALWRASMGAGHGSLWQATVAILQGPVYYHLWYLYAIIGIYLFMPFMAKVYQHSGLQEKRVFLGVWLVISCLLPTAAQFNPALANMVHTYELFAFMGFAGYAFLGAYIYEQIRLHGPGNIWANLGGFALTGALTAAATHTMSMQQGEPSQVFYSYVSPLVVLAAICAFRLLLALGGRLVRHSKLLAELSGCTLGLYCLHVFIMNRASVFYGPLIEGHSLVWLIPSLALAVFLLTLIPIYLVRLLKPVRAVI</sequence>
<evidence type="ECO:0000256" key="6">
    <source>
        <dbReference type="ARBA" id="ARBA00023136"/>
    </source>
</evidence>
<proteinExistence type="inferred from homology"/>
<feature type="transmembrane region" description="Helical" evidence="7">
    <location>
        <begin position="45"/>
        <end position="64"/>
    </location>
</feature>
<feature type="domain" description="Acyltransferase 3" evidence="8">
    <location>
        <begin position="6"/>
        <end position="330"/>
    </location>
</feature>
<dbReference type="EMBL" id="CP119325">
    <property type="protein sequence ID" value="WEK29760.1"/>
    <property type="molecule type" value="Genomic_DNA"/>
</dbReference>
<feature type="transmembrane region" description="Helical" evidence="7">
    <location>
        <begin position="182"/>
        <end position="199"/>
    </location>
</feature>
<dbReference type="GO" id="GO:0009246">
    <property type="term" value="P:enterobacterial common antigen biosynthetic process"/>
    <property type="evidence" value="ECO:0007669"/>
    <property type="project" value="TreeGrafter"/>
</dbReference>
<gene>
    <name evidence="9" type="ORF">P0Y58_23170</name>
</gene>
<evidence type="ECO:0000313" key="10">
    <source>
        <dbReference type="Proteomes" id="UP001216329"/>
    </source>
</evidence>
<feature type="transmembrane region" description="Helical" evidence="7">
    <location>
        <begin position="76"/>
        <end position="97"/>
    </location>
</feature>
<keyword evidence="3" id="KW-1003">Cell membrane</keyword>
<feature type="transmembrane region" description="Helical" evidence="7">
    <location>
        <begin position="12"/>
        <end position="33"/>
    </location>
</feature>
<dbReference type="Proteomes" id="UP001216329">
    <property type="component" value="Chromosome"/>
</dbReference>
<keyword evidence="4 7" id="KW-0812">Transmembrane</keyword>
<dbReference type="Pfam" id="PF01757">
    <property type="entry name" value="Acyl_transf_3"/>
    <property type="match status" value="1"/>
</dbReference>
<dbReference type="PANTHER" id="PTHR40074:SF2">
    <property type="entry name" value="O-ACETYLTRANSFERASE WECH"/>
    <property type="match status" value="1"/>
</dbReference>
<dbReference type="AlphaFoldDB" id="A0AAJ5WJB7"/>
<name>A0AAJ5WJB7_9PSED</name>
<comment type="similarity">
    <text evidence="2">Belongs to the acyltransferase 3 family.</text>
</comment>
<dbReference type="PANTHER" id="PTHR40074">
    <property type="entry name" value="O-ACETYLTRANSFERASE WECH"/>
    <property type="match status" value="1"/>
</dbReference>
<organism evidence="9 10">
    <name type="scientific">Candidatus Pseudomonas phytovorans</name>
    <dbReference type="NCBI Taxonomy" id="3121377"/>
    <lineage>
        <taxon>Bacteria</taxon>
        <taxon>Pseudomonadati</taxon>
        <taxon>Pseudomonadota</taxon>
        <taxon>Gammaproteobacteria</taxon>
        <taxon>Pseudomonadales</taxon>
        <taxon>Pseudomonadaceae</taxon>
        <taxon>Pseudomonas</taxon>
    </lineage>
</organism>
<feature type="transmembrane region" description="Helical" evidence="7">
    <location>
        <begin position="150"/>
        <end position="170"/>
    </location>
</feature>